<comment type="caution">
    <text evidence="3">The sequence shown here is derived from an EMBL/GenBank/DDBJ whole genome shotgun (WGS) entry which is preliminary data.</text>
</comment>
<name>A0A941EMP5_9ACTN</name>
<evidence type="ECO:0000313" key="3">
    <source>
        <dbReference type="EMBL" id="MBR7833738.1"/>
    </source>
</evidence>
<keyword evidence="2" id="KW-0472">Membrane</keyword>
<dbReference type="EMBL" id="JAGSOG010000038">
    <property type="protein sequence ID" value="MBR7833738.1"/>
    <property type="molecule type" value="Genomic_DNA"/>
</dbReference>
<evidence type="ECO:0000256" key="1">
    <source>
        <dbReference type="SAM" id="MobiDB-lite"/>
    </source>
</evidence>
<keyword evidence="2" id="KW-0812">Transmembrane</keyword>
<organism evidence="3 4">
    <name type="scientific">Actinospica durhamensis</name>
    <dbReference type="NCBI Taxonomy" id="1508375"/>
    <lineage>
        <taxon>Bacteria</taxon>
        <taxon>Bacillati</taxon>
        <taxon>Actinomycetota</taxon>
        <taxon>Actinomycetes</taxon>
        <taxon>Catenulisporales</taxon>
        <taxon>Actinospicaceae</taxon>
        <taxon>Actinospica</taxon>
    </lineage>
</organism>
<evidence type="ECO:0000313" key="4">
    <source>
        <dbReference type="Proteomes" id="UP000675781"/>
    </source>
</evidence>
<sequence>MVKYQSINELFAAQDGLATRSQLLALGVPASTIRYRERPQGPWRRVLKGTVSNRGGPLTRWQRLRAALLFAGPGALVTGFAALWAYRIGLGTGFGVRVLIPHARRLKSDGFVVVTRTTRLPPPVVIGHCALAPPARATVDACLRARSIEVVRAVVAAVVRSRLCTPAELARELEAHQVQHSARLRAVLSRGQPRHARPILRAPTQPARSIAR</sequence>
<feature type="region of interest" description="Disordered" evidence="1">
    <location>
        <begin position="189"/>
        <end position="212"/>
    </location>
</feature>
<dbReference type="RefSeq" id="WP_212528257.1">
    <property type="nucleotide sequence ID" value="NZ_JAGSOG010000038.1"/>
</dbReference>
<keyword evidence="4" id="KW-1185">Reference proteome</keyword>
<protein>
    <recommendedName>
        <fullName evidence="5">AbiEi antitoxin C-terminal domain-containing protein</fullName>
    </recommendedName>
</protein>
<accession>A0A941EMP5</accession>
<keyword evidence="2" id="KW-1133">Transmembrane helix</keyword>
<gene>
    <name evidence="3" type="ORF">KDL01_10710</name>
</gene>
<evidence type="ECO:0008006" key="5">
    <source>
        <dbReference type="Google" id="ProtNLM"/>
    </source>
</evidence>
<dbReference type="Proteomes" id="UP000675781">
    <property type="component" value="Unassembled WGS sequence"/>
</dbReference>
<feature type="transmembrane region" description="Helical" evidence="2">
    <location>
        <begin position="66"/>
        <end position="86"/>
    </location>
</feature>
<evidence type="ECO:0000256" key="2">
    <source>
        <dbReference type="SAM" id="Phobius"/>
    </source>
</evidence>
<reference evidence="3" key="1">
    <citation type="submission" date="2021-04" db="EMBL/GenBank/DDBJ databases">
        <title>Genome based classification of Actinospica acidithermotolerans sp. nov., an actinobacterium isolated from an Indonesian hot spring.</title>
        <authorList>
            <person name="Kusuma A.B."/>
            <person name="Putra K.E."/>
            <person name="Nafisah S."/>
            <person name="Loh J."/>
            <person name="Nouioui I."/>
            <person name="Goodfellow M."/>
        </authorList>
    </citation>
    <scope>NUCLEOTIDE SEQUENCE</scope>
    <source>
        <strain evidence="3">CSCA 57</strain>
    </source>
</reference>
<proteinExistence type="predicted"/>
<dbReference type="AlphaFoldDB" id="A0A941EMP5"/>